<dbReference type="GO" id="GO:0004523">
    <property type="term" value="F:RNA-DNA hybrid ribonuclease activity"/>
    <property type="evidence" value="ECO:0007669"/>
    <property type="project" value="InterPro"/>
</dbReference>
<organism evidence="2 3">
    <name type="scientific">Trifolium medium</name>
    <dbReference type="NCBI Taxonomy" id="97028"/>
    <lineage>
        <taxon>Eukaryota</taxon>
        <taxon>Viridiplantae</taxon>
        <taxon>Streptophyta</taxon>
        <taxon>Embryophyta</taxon>
        <taxon>Tracheophyta</taxon>
        <taxon>Spermatophyta</taxon>
        <taxon>Magnoliopsida</taxon>
        <taxon>eudicotyledons</taxon>
        <taxon>Gunneridae</taxon>
        <taxon>Pentapetalae</taxon>
        <taxon>rosids</taxon>
        <taxon>fabids</taxon>
        <taxon>Fabales</taxon>
        <taxon>Fabaceae</taxon>
        <taxon>Papilionoideae</taxon>
        <taxon>50 kb inversion clade</taxon>
        <taxon>NPAAA clade</taxon>
        <taxon>Hologalegina</taxon>
        <taxon>IRL clade</taxon>
        <taxon>Trifolieae</taxon>
        <taxon>Trifolium</taxon>
    </lineage>
</organism>
<dbReference type="EMBL" id="LXQA010148847">
    <property type="protein sequence ID" value="MCI25708.1"/>
    <property type="molecule type" value="Genomic_DNA"/>
</dbReference>
<keyword evidence="3" id="KW-1185">Reference proteome</keyword>
<evidence type="ECO:0000313" key="3">
    <source>
        <dbReference type="Proteomes" id="UP000265520"/>
    </source>
</evidence>
<dbReference type="GO" id="GO:0003676">
    <property type="term" value="F:nucleic acid binding"/>
    <property type="evidence" value="ECO:0007669"/>
    <property type="project" value="InterPro"/>
</dbReference>
<evidence type="ECO:0000259" key="1">
    <source>
        <dbReference type="Pfam" id="PF13456"/>
    </source>
</evidence>
<dbReference type="Proteomes" id="UP000265520">
    <property type="component" value="Unassembled WGS sequence"/>
</dbReference>
<accession>A0A392QNA1</accession>
<sequence>VWAALWALRIRIDMASQLNIRNTIFEMDSLVVVHMVNSGSTPNAFLQPLLQEVISLLYHPEWRTSVSCVSQG</sequence>
<name>A0A392QNA1_9FABA</name>
<reference evidence="2 3" key="1">
    <citation type="journal article" date="2018" name="Front. Plant Sci.">
        <title>Red Clover (Trifolium pratense) and Zigzag Clover (T. medium) - A Picture of Genomic Similarities and Differences.</title>
        <authorList>
            <person name="Dluhosova J."/>
            <person name="Istvanek J."/>
            <person name="Nedelnik J."/>
            <person name="Repkova J."/>
        </authorList>
    </citation>
    <scope>NUCLEOTIDE SEQUENCE [LARGE SCALE GENOMIC DNA]</scope>
    <source>
        <strain evidence="3">cv. 10/8</strain>
        <tissue evidence="2">Leaf</tissue>
    </source>
</reference>
<protein>
    <recommendedName>
        <fullName evidence="1">RNase H type-1 domain-containing protein</fullName>
    </recommendedName>
</protein>
<comment type="caution">
    <text evidence="2">The sequence shown here is derived from an EMBL/GenBank/DDBJ whole genome shotgun (WGS) entry which is preliminary data.</text>
</comment>
<dbReference type="AlphaFoldDB" id="A0A392QNA1"/>
<proteinExistence type="predicted"/>
<feature type="domain" description="RNase H type-1" evidence="1">
    <location>
        <begin position="3"/>
        <end position="58"/>
    </location>
</feature>
<feature type="non-terminal residue" evidence="2">
    <location>
        <position position="1"/>
    </location>
</feature>
<dbReference type="InterPro" id="IPR002156">
    <property type="entry name" value="RNaseH_domain"/>
</dbReference>
<dbReference type="Pfam" id="PF13456">
    <property type="entry name" value="RVT_3"/>
    <property type="match status" value="1"/>
</dbReference>
<evidence type="ECO:0000313" key="2">
    <source>
        <dbReference type="EMBL" id="MCI25708.1"/>
    </source>
</evidence>